<evidence type="ECO:0000313" key="1">
    <source>
        <dbReference type="EMBL" id="JAH96669.1"/>
    </source>
</evidence>
<proteinExistence type="predicted"/>
<reference evidence="1" key="2">
    <citation type="journal article" date="2015" name="Fish Shellfish Immunol.">
        <title>Early steps in the European eel (Anguilla anguilla)-Vibrio vulnificus interaction in the gills: Role of the RtxA13 toxin.</title>
        <authorList>
            <person name="Callol A."/>
            <person name="Pajuelo D."/>
            <person name="Ebbesson L."/>
            <person name="Teles M."/>
            <person name="MacKenzie S."/>
            <person name="Amaro C."/>
        </authorList>
    </citation>
    <scope>NUCLEOTIDE SEQUENCE</scope>
</reference>
<accession>A0A0E9X252</accession>
<name>A0A0E9X252_ANGAN</name>
<dbReference type="EMBL" id="GBXM01011908">
    <property type="protein sequence ID" value="JAH96669.1"/>
    <property type="molecule type" value="Transcribed_RNA"/>
</dbReference>
<sequence>MSLVASKLSLTSALAKRVTAAHQSALFISDYKGRKSEYFSFSVKNLRLTVQIVGRACGVWFCGFLFLGQKRPASSLVTSKGCFS</sequence>
<reference evidence="1" key="1">
    <citation type="submission" date="2014-11" db="EMBL/GenBank/DDBJ databases">
        <authorList>
            <person name="Amaro Gonzalez C."/>
        </authorList>
    </citation>
    <scope>NUCLEOTIDE SEQUENCE</scope>
</reference>
<dbReference type="AlphaFoldDB" id="A0A0E9X252"/>
<organism evidence="1">
    <name type="scientific">Anguilla anguilla</name>
    <name type="common">European freshwater eel</name>
    <name type="synonym">Muraena anguilla</name>
    <dbReference type="NCBI Taxonomy" id="7936"/>
    <lineage>
        <taxon>Eukaryota</taxon>
        <taxon>Metazoa</taxon>
        <taxon>Chordata</taxon>
        <taxon>Craniata</taxon>
        <taxon>Vertebrata</taxon>
        <taxon>Euteleostomi</taxon>
        <taxon>Actinopterygii</taxon>
        <taxon>Neopterygii</taxon>
        <taxon>Teleostei</taxon>
        <taxon>Anguilliformes</taxon>
        <taxon>Anguillidae</taxon>
        <taxon>Anguilla</taxon>
    </lineage>
</organism>
<protein>
    <submittedName>
        <fullName evidence="1">Uncharacterized protein</fullName>
    </submittedName>
</protein>